<dbReference type="AlphaFoldDB" id="A0AAQ4CUR4"/>
<comment type="cofactor">
    <cofactor evidence="5">
        <name>Cu cation</name>
        <dbReference type="ChEBI" id="CHEBI:23378"/>
    </cofactor>
    <text evidence="5">Binds 1 copper ion per subunit.</text>
</comment>
<keyword evidence="2 5" id="KW-0479">Metal-binding</keyword>
<feature type="binding site" evidence="5">
    <location>
        <position position="156"/>
    </location>
    <ligand>
        <name>Cu cation</name>
        <dbReference type="ChEBI" id="CHEBI:23378"/>
    </ligand>
</feature>
<keyword evidence="4 5" id="KW-0186">Copper</keyword>
<keyword evidence="8" id="KW-1185">Reference proteome</keyword>
<dbReference type="RefSeq" id="WP_229569914.1">
    <property type="nucleotide sequence ID" value="NZ_AP025226.1"/>
</dbReference>
<feature type="binding site" evidence="5">
    <location>
        <position position="222"/>
    </location>
    <ligand>
        <name>Cu cation</name>
        <dbReference type="ChEBI" id="CHEBI:23378"/>
    </ligand>
</feature>
<sequence>MRKILLIGLIILIAASSFIAFSLYSKFYYNNFFGSQYSYPGMMGSMFNSQYSYYGQNVYMRQMIPINEAIYLMRNPPSYAHVFTSNDSIVFTSHEIDIVVLTMGHERAINLTGLTPPSYAQHDVFVIYGLINPTLIIPSGATVRVTVINLDEDMYHNFVITPLSPPYPYNVMMMGGGMMGKFITMMPLLPPANYNQGYAYEFSYTFTLQPGSYWYICTYPGHAEMGMYGEIMVG</sequence>
<evidence type="ECO:0000256" key="1">
    <source>
        <dbReference type="ARBA" id="ARBA00022448"/>
    </source>
</evidence>
<dbReference type="SUPFAM" id="SSF49503">
    <property type="entry name" value="Cupredoxins"/>
    <property type="match status" value="1"/>
</dbReference>
<feature type="binding site" evidence="5">
    <location>
        <position position="217"/>
    </location>
    <ligand>
        <name>Cu cation</name>
        <dbReference type="ChEBI" id="CHEBI:23378"/>
    </ligand>
</feature>
<accession>A0AAQ4CUR4</accession>
<dbReference type="GeneID" id="68867280"/>
<dbReference type="GO" id="GO:0009055">
    <property type="term" value="F:electron transfer activity"/>
    <property type="evidence" value="ECO:0007669"/>
    <property type="project" value="InterPro"/>
</dbReference>
<dbReference type="InterPro" id="IPR028871">
    <property type="entry name" value="BlueCu_1_BS"/>
</dbReference>
<dbReference type="Proteomes" id="UP001319921">
    <property type="component" value="Chromosome"/>
</dbReference>
<dbReference type="InterPro" id="IPR033138">
    <property type="entry name" value="Cu_oxidase_CS"/>
</dbReference>
<proteinExistence type="predicted"/>
<dbReference type="Pfam" id="PF00127">
    <property type="entry name" value="Copper-bind"/>
    <property type="match status" value="1"/>
</dbReference>
<evidence type="ECO:0000256" key="4">
    <source>
        <dbReference type="ARBA" id="ARBA00023008"/>
    </source>
</evidence>
<dbReference type="PROSITE" id="PS00196">
    <property type="entry name" value="COPPER_BLUE"/>
    <property type="match status" value="1"/>
</dbReference>
<name>A0AAQ4CUR4_9CREN</name>
<reference evidence="7 8" key="1">
    <citation type="journal article" date="2022" name="Microbiol. Resour. Announc.">
        <title>Complete Genome Sequence of the Hyperthermophilic and Acidophilic Archaeon Saccharolobus caldissimus Strain HS-3T.</title>
        <authorList>
            <person name="Sakai H.D."/>
            <person name="Kurosawa N."/>
        </authorList>
    </citation>
    <scope>NUCLEOTIDE SEQUENCE [LARGE SCALE GENOMIC DNA]</scope>
    <source>
        <strain evidence="7 8">JCM32116</strain>
    </source>
</reference>
<evidence type="ECO:0000259" key="6">
    <source>
        <dbReference type="Pfam" id="PF00127"/>
    </source>
</evidence>
<evidence type="ECO:0000256" key="3">
    <source>
        <dbReference type="ARBA" id="ARBA00022982"/>
    </source>
</evidence>
<evidence type="ECO:0000313" key="7">
    <source>
        <dbReference type="EMBL" id="BDB99545.1"/>
    </source>
</evidence>
<keyword evidence="3" id="KW-0249">Electron transport</keyword>
<dbReference type="PRINTS" id="PR00158">
    <property type="entry name" value="RUSTICYANIN"/>
</dbReference>
<dbReference type="CDD" id="cd04231">
    <property type="entry name" value="Rusticyanin"/>
    <property type="match status" value="1"/>
</dbReference>
<dbReference type="EMBL" id="AP025226">
    <property type="protein sequence ID" value="BDB99545.1"/>
    <property type="molecule type" value="Genomic_DNA"/>
</dbReference>
<keyword evidence="1" id="KW-0813">Transport</keyword>
<evidence type="ECO:0000256" key="5">
    <source>
        <dbReference type="PIRSR" id="PIRSR601243-1"/>
    </source>
</evidence>
<gene>
    <name evidence="7" type="ORF">SACC_25620</name>
</gene>
<dbReference type="KEGG" id="scas:SACC_25620"/>
<protein>
    <recommendedName>
        <fullName evidence="6">Blue (type 1) copper domain-containing protein</fullName>
    </recommendedName>
</protein>
<dbReference type="PROSITE" id="PS00079">
    <property type="entry name" value="MULTICOPPER_OXIDASE1"/>
    <property type="match status" value="1"/>
</dbReference>
<dbReference type="InterPro" id="IPR001243">
    <property type="entry name" value="Rusticyanin"/>
</dbReference>
<evidence type="ECO:0000313" key="8">
    <source>
        <dbReference type="Proteomes" id="UP001319921"/>
    </source>
</evidence>
<feature type="domain" description="Blue (type 1) copper" evidence="6">
    <location>
        <begin position="144"/>
        <end position="233"/>
    </location>
</feature>
<dbReference type="InterPro" id="IPR008972">
    <property type="entry name" value="Cupredoxin"/>
</dbReference>
<dbReference type="Gene3D" id="2.60.40.420">
    <property type="entry name" value="Cupredoxins - blue copper proteins"/>
    <property type="match status" value="1"/>
</dbReference>
<dbReference type="GO" id="GO:0005507">
    <property type="term" value="F:copper ion binding"/>
    <property type="evidence" value="ECO:0007669"/>
    <property type="project" value="InterPro"/>
</dbReference>
<evidence type="ECO:0000256" key="2">
    <source>
        <dbReference type="ARBA" id="ARBA00022723"/>
    </source>
</evidence>
<feature type="binding site" evidence="5">
    <location>
        <position position="227"/>
    </location>
    <ligand>
        <name>Cu cation</name>
        <dbReference type="ChEBI" id="CHEBI:23378"/>
    </ligand>
</feature>
<organism evidence="7 8">
    <name type="scientific">Saccharolobus caldissimus</name>
    <dbReference type="NCBI Taxonomy" id="1702097"/>
    <lineage>
        <taxon>Archaea</taxon>
        <taxon>Thermoproteota</taxon>
        <taxon>Thermoprotei</taxon>
        <taxon>Sulfolobales</taxon>
        <taxon>Sulfolobaceae</taxon>
        <taxon>Saccharolobus</taxon>
    </lineage>
</organism>
<dbReference type="InterPro" id="IPR000923">
    <property type="entry name" value="BlueCu_1"/>
</dbReference>